<comment type="caution">
    <text evidence="3">The sequence shown here is derived from an EMBL/GenBank/DDBJ whole genome shotgun (WGS) entry which is preliminary data.</text>
</comment>
<dbReference type="PANTHER" id="PTHR37610:SF40">
    <property type="entry name" value="OS01G0909600 PROTEIN"/>
    <property type="match status" value="1"/>
</dbReference>
<gene>
    <name evidence="3" type="ORF">Sradi_5466700</name>
</gene>
<evidence type="ECO:0000256" key="1">
    <source>
        <dbReference type="SAM" id="MobiDB-lite"/>
    </source>
</evidence>
<reference evidence="3" key="2">
    <citation type="journal article" date="2024" name="Plant">
        <title>Genomic evolution and insights into agronomic trait innovations of Sesamum species.</title>
        <authorList>
            <person name="Miao H."/>
            <person name="Wang L."/>
            <person name="Qu L."/>
            <person name="Liu H."/>
            <person name="Sun Y."/>
            <person name="Le M."/>
            <person name="Wang Q."/>
            <person name="Wei S."/>
            <person name="Zheng Y."/>
            <person name="Lin W."/>
            <person name="Duan Y."/>
            <person name="Cao H."/>
            <person name="Xiong S."/>
            <person name="Wang X."/>
            <person name="Wei L."/>
            <person name="Li C."/>
            <person name="Ma Q."/>
            <person name="Ju M."/>
            <person name="Zhao R."/>
            <person name="Li G."/>
            <person name="Mu C."/>
            <person name="Tian Q."/>
            <person name="Mei H."/>
            <person name="Zhang T."/>
            <person name="Gao T."/>
            <person name="Zhang H."/>
        </authorList>
    </citation>
    <scope>NUCLEOTIDE SEQUENCE</scope>
    <source>
        <strain evidence="3">G02</strain>
    </source>
</reference>
<reference evidence="3" key="1">
    <citation type="submission" date="2020-06" db="EMBL/GenBank/DDBJ databases">
        <authorList>
            <person name="Li T."/>
            <person name="Hu X."/>
            <person name="Zhang T."/>
            <person name="Song X."/>
            <person name="Zhang H."/>
            <person name="Dai N."/>
            <person name="Sheng W."/>
            <person name="Hou X."/>
            <person name="Wei L."/>
        </authorList>
    </citation>
    <scope>NUCLEOTIDE SEQUENCE</scope>
    <source>
        <strain evidence="3">G02</strain>
        <tissue evidence="3">Leaf</tissue>
    </source>
</reference>
<proteinExistence type="predicted"/>
<evidence type="ECO:0000259" key="2">
    <source>
        <dbReference type="Pfam" id="PF14244"/>
    </source>
</evidence>
<organism evidence="3">
    <name type="scientific">Sesamum radiatum</name>
    <name type="common">Black benniseed</name>
    <dbReference type="NCBI Taxonomy" id="300843"/>
    <lineage>
        <taxon>Eukaryota</taxon>
        <taxon>Viridiplantae</taxon>
        <taxon>Streptophyta</taxon>
        <taxon>Embryophyta</taxon>
        <taxon>Tracheophyta</taxon>
        <taxon>Spermatophyta</taxon>
        <taxon>Magnoliopsida</taxon>
        <taxon>eudicotyledons</taxon>
        <taxon>Gunneridae</taxon>
        <taxon>Pentapetalae</taxon>
        <taxon>asterids</taxon>
        <taxon>lamiids</taxon>
        <taxon>Lamiales</taxon>
        <taxon>Pedaliaceae</taxon>
        <taxon>Sesamum</taxon>
    </lineage>
</organism>
<accession>A0AAW2L994</accession>
<dbReference type="PANTHER" id="PTHR37610">
    <property type="entry name" value="CCHC-TYPE DOMAIN-CONTAINING PROTEIN"/>
    <property type="match status" value="1"/>
</dbReference>
<name>A0AAW2L994_SESRA</name>
<dbReference type="AlphaFoldDB" id="A0AAW2L994"/>
<dbReference type="Pfam" id="PF14244">
    <property type="entry name" value="Retrotran_gag_3"/>
    <property type="match status" value="1"/>
</dbReference>
<feature type="domain" description="Retrotransposon Copia-like N-terminal" evidence="2">
    <location>
        <begin position="28"/>
        <end position="74"/>
    </location>
</feature>
<dbReference type="EMBL" id="JACGWJ010000025">
    <property type="protein sequence ID" value="KAL0315885.1"/>
    <property type="molecule type" value="Genomic_DNA"/>
</dbReference>
<protein>
    <recommendedName>
        <fullName evidence="2">Retrotransposon Copia-like N-terminal domain-containing protein</fullName>
    </recommendedName>
</protein>
<sequence>MSEDFAAETSATRATDAAQHEKDALYLHPSEHSSLALTSAPLDGTNFLVWQRAVCVSLGTKMKLGFIDGSLPCPPVGSRSYDSGGGLI</sequence>
<feature type="region of interest" description="Disordered" evidence="1">
    <location>
        <begin position="1"/>
        <end position="22"/>
    </location>
</feature>
<evidence type="ECO:0000313" key="3">
    <source>
        <dbReference type="EMBL" id="KAL0315885.1"/>
    </source>
</evidence>
<dbReference type="InterPro" id="IPR029472">
    <property type="entry name" value="Copia-like_N"/>
</dbReference>